<dbReference type="PANTHER" id="PTHR13268">
    <property type="entry name" value="BREAST CARCINOMA AMPLIFIED SEQUENCE 3"/>
    <property type="match status" value="1"/>
</dbReference>
<gene>
    <name evidence="3" type="ORF">P43SY_004129</name>
</gene>
<dbReference type="SUPFAM" id="SSF50978">
    <property type="entry name" value="WD40 repeat-like"/>
    <property type="match status" value="1"/>
</dbReference>
<feature type="compositionally biased region" description="Basic residues" evidence="1">
    <location>
        <begin position="734"/>
        <end position="745"/>
    </location>
</feature>
<dbReference type="GO" id="GO:0005737">
    <property type="term" value="C:cytoplasm"/>
    <property type="evidence" value="ECO:0007669"/>
    <property type="project" value="TreeGrafter"/>
</dbReference>
<dbReference type="InterPro" id="IPR001680">
    <property type="entry name" value="WD40_rpt"/>
</dbReference>
<organism evidence="3 4">
    <name type="scientific">Pythium insidiosum</name>
    <name type="common">Pythiosis disease agent</name>
    <dbReference type="NCBI Taxonomy" id="114742"/>
    <lineage>
        <taxon>Eukaryota</taxon>
        <taxon>Sar</taxon>
        <taxon>Stramenopiles</taxon>
        <taxon>Oomycota</taxon>
        <taxon>Peronosporomycetes</taxon>
        <taxon>Pythiales</taxon>
        <taxon>Pythiaceae</taxon>
        <taxon>Pythium</taxon>
    </lineage>
</organism>
<comment type="caution">
    <text evidence="3">The sequence shown here is derived from an EMBL/GenBank/DDBJ whole genome shotgun (WGS) entry which is preliminary data.</text>
</comment>
<feature type="region of interest" description="Disordered" evidence="1">
    <location>
        <begin position="370"/>
        <end position="391"/>
    </location>
</feature>
<feature type="region of interest" description="Disordered" evidence="1">
    <location>
        <begin position="703"/>
        <end position="775"/>
    </location>
</feature>
<keyword evidence="4" id="KW-1185">Reference proteome</keyword>
<feature type="domain" description="BCAS3 WD40" evidence="2">
    <location>
        <begin position="256"/>
        <end position="378"/>
    </location>
</feature>
<dbReference type="EMBL" id="JAKCXM010000206">
    <property type="protein sequence ID" value="KAJ0398712.1"/>
    <property type="molecule type" value="Genomic_DNA"/>
</dbReference>
<reference evidence="3" key="1">
    <citation type="submission" date="2021-12" db="EMBL/GenBank/DDBJ databases">
        <title>Prjna785345.</title>
        <authorList>
            <person name="Rujirawat T."/>
            <person name="Krajaejun T."/>
        </authorList>
    </citation>
    <scope>NUCLEOTIDE SEQUENCE</scope>
    <source>
        <strain evidence="3">Pi057C3</strain>
    </source>
</reference>
<dbReference type="PANTHER" id="PTHR13268:SF0">
    <property type="entry name" value="BCAS3 MICROTUBULE ASSOCIATED CELL MIGRATION FACTOR"/>
    <property type="match status" value="1"/>
</dbReference>
<feature type="region of interest" description="Disordered" evidence="1">
    <location>
        <begin position="161"/>
        <end position="186"/>
    </location>
</feature>
<accession>A0AAD5M0J6</accession>
<feature type="compositionally biased region" description="Low complexity" evidence="1">
    <location>
        <begin position="170"/>
        <end position="186"/>
    </location>
</feature>
<dbReference type="SMART" id="SM00320">
    <property type="entry name" value="WD40"/>
    <property type="match status" value="2"/>
</dbReference>
<feature type="region of interest" description="Disordered" evidence="1">
    <location>
        <begin position="451"/>
        <end position="481"/>
    </location>
</feature>
<dbReference type="InterPro" id="IPR015943">
    <property type="entry name" value="WD40/YVTN_repeat-like_dom_sf"/>
</dbReference>
<feature type="region of interest" description="Disordered" evidence="1">
    <location>
        <begin position="519"/>
        <end position="543"/>
    </location>
</feature>
<evidence type="ECO:0000313" key="4">
    <source>
        <dbReference type="Proteomes" id="UP001209570"/>
    </source>
</evidence>
<dbReference type="InterPro" id="IPR048382">
    <property type="entry name" value="BCAS3_WD40"/>
</dbReference>
<dbReference type="GO" id="GO:0006914">
    <property type="term" value="P:autophagy"/>
    <property type="evidence" value="ECO:0007669"/>
    <property type="project" value="InterPro"/>
</dbReference>
<dbReference type="Gene3D" id="2.130.10.10">
    <property type="entry name" value="YVTN repeat-like/Quinoprotein amine dehydrogenase"/>
    <property type="match status" value="1"/>
</dbReference>
<evidence type="ECO:0000313" key="3">
    <source>
        <dbReference type="EMBL" id="KAJ0398712.1"/>
    </source>
</evidence>
<feature type="compositionally biased region" description="Low complexity" evidence="1">
    <location>
        <begin position="451"/>
        <end position="462"/>
    </location>
</feature>
<dbReference type="InterPro" id="IPR036322">
    <property type="entry name" value="WD40_repeat_dom_sf"/>
</dbReference>
<feature type="compositionally biased region" description="Low complexity" evidence="1">
    <location>
        <begin position="754"/>
        <end position="773"/>
    </location>
</feature>
<feature type="compositionally biased region" description="Low complexity" evidence="1">
    <location>
        <begin position="519"/>
        <end position="529"/>
    </location>
</feature>
<name>A0AAD5M0J6_PYTIN</name>
<feature type="compositionally biased region" description="Low complexity" evidence="1">
    <location>
        <begin position="703"/>
        <end position="723"/>
    </location>
</feature>
<evidence type="ECO:0000256" key="1">
    <source>
        <dbReference type="SAM" id="MobiDB-lite"/>
    </source>
</evidence>
<evidence type="ECO:0000259" key="2">
    <source>
        <dbReference type="Pfam" id="PF21034"/>
    </source>
</evidence>
<sequence>MLAGVRLVRLFELPAAASPTPRATTASSPSVGRLGAFLVSERCNAVEPPRSAFDLSLPRPSPADDLTLLSISDERILNQLPPSPSKIVDVRVQRATAAVLCESHEILLVNLTTMHIQQRIASLSSLAMALGTRWIAYPGYVPSALEDDSDSEDAEEIVPEALVNGGPLRPSRQASGSSLSSSSSAPSPSYTALDVAQNVASGIYFLSKSIAPYLSTSPGQSAVAPPTHQGTPVEQASMEASMSSVASASSSPFAGWIVVQDIPTGRVIANFQSHSSALVQLAFDPSGCLLASSSSKGQNVHVYRLLPPVQTQRRDKHDRPQRFQLLYKLQRGITHASIAEMTFSQDSKWISVTSAHGTSHLYAIHPEGAPISADTHATSNADQPPGRLGRNRDVQDFCAHFRPVETKTLGRVLKIHHATTNWGAVLTAATTSALSASVALRGGGARAEASQSLRSQLAQSARSDMDESWGDDSLGSRSSLRRRGERLSLSSRFASDGLKFLVCCDGRLSLYGMDVHQSSLKASPSGGSSRVDRGSESLCSTAPASKTRSSEFGFDATVAELKSLDLLEATRVRAEPAAACRPPISVAASTVPQNEIRTFAQRGLPLWAHPKVSFRVIDVENPQGTVLQVKRRGPQSQSAAAESIEGAATLHSDDQQLFVMEMDSYFGLGGSPIFTATADTRVNPEMPPPLDLAESINLAMSTSLRQSSRTSQPEVTAAASVAPAPSPSVPVGPSKRRGNASKRNKGRADPAEPSPSSSPDGSSASTSTSSSPSVLPFTFRDMYFVVASDASSS</sequence>
<proteinExistence type="predicted"/>
<protein>
    <recommendedName>
        <fullName evidence="2">BCAS3 WD40 domain-containing protein</fullName>
    </recommendedName>
</protein>
<dbReference type="InterPro" id="IPR045142">
    <property type="entry name" value="BCAS3-like"/>
</dbReference>
<dbReference type="Pfam" id="PF21034">
    <property type="entry name" value="BCAS3_WD40"/>
    <property type="match status" value="1"/>
</dbReference>
<dbReference type="GO" id="GO:0042594">
    <property type="term" value="P:response to starvation"/>
    <property type="evidence" value="ECO:0007669"/>
    <property type="project" value="TreeGrafter"/>
</dbReference>
<dbReference type="Proteomes" id="UP001209570">
    <property type="component" value="Unassembled WGS sequence"/>
</dbReference>
<feature type="region of interest" description="Disordered" evidence="1">
    <location>
        <begin position="217"/>
        <end position="239"/>
    </location>
</feature>
<dbReference type="AlphaFoldDB" id="A0AAD5M0J6"/>